<organism evidence="1 2">
    <name type="scientific">Brassica carinata</name>
    <name type="common">Ethiopian mustard</name>
    <name type="synonym">Abyssinian cabbage</name>
    <dbReference type="NCBI Taxonomy" id="52824"/>
    <lineage>
        <taxon>Eukaryota</taxon>
        <taxon>Viridiplantae</taxon>
        <taxon>Streptophyta</taxon>
        <taxon>Embryophyta</taxon>
        <taxon>Tracheophyta</taxon>
        <taxon>Spermatophyta</taxon>
        <taxon>Magnoliopsida</taxon>
        <taxon>eudicotyledons</taxon>
        <taxon>Gunneridae</taxon>
        <taxon>Pentapetalae</taxon>
        <taxon>rosids</taxon>
        <taxon>malvids</taxon>
        <taxon>Brassicales</taxon>
        <taxon>Brassicaceae</taxon>
        <taxon>Brassiceae</taxon>
        <taxon>Brassica</taxon>
    </lineage>
</organism>
<dbReference type="Proteomes" id="UP000886595">
    <property type="component" value="Unassembled WGS sequence"/>
</dbReference>
<protein>
    <submittedName>
        <fullName evidence="1">Uncharacterized protein</fullName>
    </submittedName>
</protein>
<proteinExistence type="predicted"/>
<accession>A0A8X7P7B9</accession>
<evidence type="ECO:0000313" key="2">
    <source>
        <dbReference type="Proteomes" id="UP000886595"/>
    </source>
</evidence>
<dbReference type="AlphaFoldDB" id="A0A8X7P7B9"/>
<comment type="caution">
    <text evidence="1">The sequence shown here is derived from an EMBL/GenBank/DDBJ whole genome shotgun (WGS) entry which is preliminary data.</text>
</comment>
<reference evidence="1 2" key="1">
    <citation type="submission" date="2020-02" db="EMBL/GenBank/DDBJ databases">
        <authorList>
            <person name="Ma Q."/>
            <person name="Huang Y."/>
            <person name="Song X."/>
            <person name="Pei D."/>
        </authorList>
    </citation>
    <scope>NUCLEOTIDE SEQUENCE [LARGE SCALE GENOMIC DNA]</scope>
    <source>
        <strain evidence="1">Sxm20200214</strain>
        <tissue evidence="1">Leaf</tissue>
    </source>
</reference>
<sequence>MRLKEETYDVRTYRVSPLTFKETKSEWRSQILIAGARNPKEDGPVEERTGVTNCPMLDGDVEEGGERQLSFIKIVTLPSSFTSCGYYHYGYGSFAREATISKHSPDTMKPPLPQIFSCHHQAPPNTTSKLIDEGFNFETLTENIIMHYGLWGNLQGSNTNNKGHPNTIDGSFYRISHNPFDPIRRPCNAFGPTERPFPHLPSSHELADLCFV</sequence>
<evidence type="ECO:0000313" key="1">
    <source>
        <dbReference type="EMBL" id="KAG2245333.1"/>
    </source>
</evidence>
<gene>
    <name evidence="1" type="ORF">Bca52824_092818</name>
</gene>
<keyword evidence="2" id="KW-1185">Reference proteome</keyword>
<dbReference type="EMBL" id="JAAMPC010000022">
    <property type="protein sequence ID" value="KAG2245333.1"/>
    <property type="molecule type" value="Genomic_DNA"/>
</dbReference>
<name>A0A8X7P7B9_BRACI</name>